<comment type="catalytic activity">
    <reaction evidence="8">
        <text>a primary alcohol + NAD(+) = an aldehyde + NADH + H(+)</text>
        <dbReference type="Rhea" id="RHEA:10736"/>
        <dbReference type="ChEBI" id="CHEBI:15378"/>
        <dbReference type="ChEBI" id="CHEBI:15734"/>
        <dbReference type="ChEBI" id="CHEBI:17478"/>
        <dbReference type="ChEBI" id="CHEBI:57540"/>
        <dbReference type="ChEBI" id="CHEBI:57945"/>
        <dbReference type="EC" id="1.1.1.1"/>
    </reaction>
</comment>
<evidence type="ECO:0000256" key="1">
    <source>
        <dbReference type="ARBA" id="ARBA00001947"/>
    </source>
</evidence>
<sequence length="67" mass="7265">MDDPNSNEVLIKTVALGICHSDIEFKDGRAPIQLPVILGHEGAGIVEKVGPNVTDFKQDCQNIGIFF</sequence>
<evidence type="ECO:0000256" key="7">
    <source>
        <dbReference type="ARBA" id="ARBA00049164"/>
    </source>
</evidence>
<dbReference type="InterPro" id="IPR002328">
    <property type="entry name" value="ADH_Zn_CS"/>
</dbReference>
<keyword evidence="11" id="KW-1185">Reference proteome</keyword>
<evidence type="ECO:0000256" key="5">
    <source>
        <dbReference type="ARBA" id="ARBA00022833"/>
    </source>
</evidence>
<evidence type="ECO:0000256" key="3">
    <source>
        <dbReference type="ARBA" id="ARBA00016352"/>
    </source>
</evidence>
<evidence type="ECO:0000256" key="8">
    <source>
        <dbReference type="ARBA" id="ARBA00049243"/>
    </source>
</evidence>
<dbReference type="PANTHER" id="PTHR42940">
    <property type="entry name" value="ALCOHOL DEHYDROGENASE 1-RELATED"/>
    <property type="match status" value="1"/>
</dbReference>
<dbReference type="SUPFAM" id="SSF50129">
    <property type="entry name" value="GroES-like"/>
    <property type="match status" value="1"/>
</dbReference>
<evidence type="ECO:0000259" key="9">
    <source>
        <dbReference type="Pfam" id="PF08240"/>
    </source>
</evidence>
<accession>A0ABM8BIP8</accession>
<evidence type="ECO:0000313" key="10">
    <source>
        <dbReference type="EMBL" id="BDR61182.1"/>
    </source>
</evidence>
<name>A0ABM8BIP8_9LACO</name>
<dbReference type="RefSeq" id="WP_317637406.1">
    <property type="nucleotide sequence ID" value="NZ_AP026803.1"/>
</dbReference>
<dbReference type="EC" id="1.1.1.1" evidence="2"/>
<evidence type="ECO:0000313" key="11">
    <source>
        <dbReference type="Proteomes" id="UP001321741"/>
    </source>
</evidence>
<reference evidence="10 11" key="1">
    <citation type="journal article" date="2023" name="Microbiol. Spectr.">
        <title>Symbiosis of Carpenter Bees with Uncharacterized Lactic Acid Bacteria Showing NAD Auxotrophy.</title>
        <authorList>
            <person name="Kawasaki S."/>
            <person name="Ozawa K."/>
            <person name="Mori T."/>
            <person name="Yamamoto A."/>
            <person name="Ito M."/>
            <person name="Ohkuma M."/>
            <person name="Sakamoto M."/>
            <person name="Matsutani M."/>
        </authorList>
    </citation>
    <scope>NUCLEOTIDE SEQUENCE [LARGE SCALE GENOMIC DNA]</scope>
    <source>
        <strain evidence="10 11">Kim32-2</strain>
    </source>
</reference>
<proteinExistence type="predicted"/>
<keyword evidence="6" id="KW-0560">Oxidoreductase</keyword>
<dbReference type="PANTHER" id="PTHR42940:SF8">
    <property type="entry name" value="VACUOLAR PROTEIN SORTING-ASSOCIATED PROTEIN 11"/>
    <property type="match status" value="1"/>
</dbReference>
<keyword evidence="4" id="KW-0479">Metal-binding</keyword>
<organism evidence="10 11">
    <name type="scientific">Lactobacillus xylocopicola</name>
    <dbReference type="NCBI Taxonomy" id="2976676"/>
    <lineage>
        <taxon>Bacteria</taxon>
        <taxon>Bacillati</taxon>
        <taxon>Bacillota</taxon>
        <taxon>Bacilli</taxon>
        <taxon>Lactobacillales</taxon>
        <taxon>Lactobacillaceae</taxon>
        <taxon>Lactobacillus</taxon>
    </lineage>
</organism>
<dbReference type="InterPro" id="IPR011032">
    <property type="entry name" value="GroES-like_sf"/>
</dbReference>
<evidence type="ECO:0000256" key="4">
    <source>
        <dbReference type="ARBA" id="ARBA00022723"/>
    </source>
</evidence>
<gene>
    <name evidence="10" type="ORF">KIM322_14430</name>
</gene>
<evidence type="ECO:0000256" key="6">
    <source>
        <dbReference type="ARBA" id="ARBA00023002"/>
    </source>
</evidence>
<protein>
    <recommendedName>
        <fullName evidence="3">Alcohol dehydrogenase</fullName>
        <ecNumber evidence="2">1.1.1.1</ecNumber>
    </recommendedName>
</protein>
<dbReference type="Proteomes" id="UP001321741">
    <property type="component" value="Chromosome"/>
</dbReference>
<dbReference type="PROSITE" id="PS00059">
    <property type="entry name" value="ADH_ZINC"/>
    <property type="match status" value="1"/>
</dbReference>
<dbReference type="EMBL" id="AP026803">
    <property type="protein sequence ID" value="BDR61182.1"/>
    <property type="molecule type" value="Genomic_DNA"/>
</dbReference>
<comment type="cofactor">
    <cofactor evidence="1">
        <name>Zn(2+)</name>
        <dbReference type="ChEBI" id="CHEBI:29105"/>
    </cofactor>
</comment>
<dbReference type="InterPro" id="IPR013154">
    <property type="entry name" value="ADH-like_N"/>
</dbReference>
<keyword evidence="5" id="KW-0862">Zinc</keyword>
<evidence type="ECO:0000256" key="2">
    <source>
        <dbReference type="ARBA" id="ARBA00013190"/>
    </source>
</evidence>
<dbReference type="Gene3D" id="3.90.180.10">
    <property type="entry name" value="Medium-chain alcohol dehydrogenases, catalytic domain"/>
    <property type="match status" value="1"/>
</dbReference>
<feature type="domain" description="Alcohol dehydrogenase-like N-terminal" evidence="9">
    <location>
        <begin position="6"/>
        <end position="58"/>
    </location>
</feature>
<dbReference type="Pfam" id="PF08240">
    <property type="entry name" value="ADH_N"/>
    <property type="match status" value="1"/>
</dbReference>
<comment type="catalytic activity">
    <reaction evidence="7">
        <text>a secondary alcohol + NAD(+) = a ketone + NADH + H(+)</text>
        <dbReference type="Rhea" id="RHEA:10740"/>
        <dbReference type="ChEBI" id="CHEBI:15378"/>
        <dbReference type="ChEBI" id="CHEBI:17087"/>
        <dbReference type="ChEBI" id="CHEBI:35681"/>
        <dbReference type="ChEBI" id="CHEBI:57540"/>
        <dbReference type="ChEBI" id="CHEBI:57945"/>
        <dbReference type="EC" id="1.1.1.1"/>
    </reaction>
</comment>